<gene>
    <name evidence="2" type="ORF">GON04_09945</name>
</gene>
<dbReference type="Pfam" id="PF13579">
    <property type="entry name" value="Glyco_trans_4_4"/>
    <property type="match status" value="1"/>
</dbReference>
<sequence length="417" mass="45611">MRILIHGINFAPELTGIGKYTGEMAAWLAAQGHNVRVVTAPPYYPEWKVRQTYSGWRWRTESGAALQIWRCPLWVPQRAGGLKRIVHLLSFALTSLPVMARQWIWRPHVVWVAEPALACAPATALLAALAGGKSWLHVQDFEVDAAFSMGLLKGGRLKRMALVMERWLMRRFDRVSTISGRMMDLAASKGLASDRLVFFPNWVDISLIQPQKSSSYREELGIAADTVVALYSGNMGNKQGLEILSDVARILRNNASITFVFCGDGTGKPDLVQRCEGLPNVRFLPLQPLRRLSDLLALADLHLLPQRADAADLVMPSKLGGMVASARPVVVTAAAETELADVVERRAKCGLVVAPEDAQAFAGAVLQLAGDPSTRAVMGANGRAFAERELDRDAVLKTFESELESLVGEARAKSFSS</sequence>
<dbReference type="NCBIfam" id="NF007640">
    <property type="entry name" value="PRK10307.1"/>
    <property type="match status" value="1"/>
</dbReference>
<dbReference type="EMBL" id="WSEL01000003">
    <property type="protein sequence ID" value="MVQ29770.1"/>
    <property type="molecule type" value="Genomic_DNA"/>
</dbReference>
<dbReference type="InterPro" id="IPR050194">
    <property type="entry name" value="Glycosyltransferase_grp1"/>
</dbReference>
<dbReference type="Pfam" id="PF13692">
    <property type="entry name" value="Glyco_trans_1_4"/>
    <property type="match status" value="1"/>
</dbReference>
<protein>
    <submittedName>
        <fullName evidence="2">WcaI family glycosyltransferase</fullName>
    </submittedName>
</protein>
<evidence type="ECO:0000313" key="2">
    <source>
        <dbReference type="EMBL" id="MVQ29770.1"/>
    </source>
</evidence>
<feature type="domain" description="Glycosyltransferase subfamily 4-like N-terminal" evidence="1">
    <location>
        <begin position="15"/>
        <end position="202"/>
    </location>
</feature>
<organism evidence="2 3">
    <name type="scientific">Ramlibacter pinisoli</name>
    <dbReference type="NCBI Taxonomy" id="2682844"/>
    <lineage>
        <taxon>Bacteria</taxon>
        <taxon>Pseudomonadati</taxon>
        <taxon>Pseudomonadota</taxon>
        <taxon>Betaproteobacteria</taxon>
        <taxon>Burkholderiales</taxon>
        <taxon>Comamonadaceae</taxon>
        <taxon>Ramlibacter</taxon>
    </lineage>
</organism>
<dbReference type="InterPro" id="IPR028098">
    <property type="entry name" value="Glyco_trans_4-like_N"/>
</dbReference>
<keyword evidence="3" id="KW-1185">Reference proteome</keyword>
<reference evidence="2 3" key="1">
    <citation type="submission" date="2019-12" db="EMBL/GenBank/DDBJ databases">
        <authorList>
            <person name="Huq M.A."/>
        </authorList>
    </citation>
    <scope>NUCLEOTIDE SEQUENCE [LARGE SCALE GENOMIC DNA]</scope>
    <source>
        <strain evidence="2 3">MAH-25</strain>
    </source>
</reference>
<dbReference type="RefSeq" id="WP_181653976.1">
    <property type="nucleotide sequence ID" value="NZ_WSEL01000003.1"/>
</dbReference>
<dbReference type="AlphaFoldDB" id="A0A6N8IUC4"/>
<keyword evidence="2" id="KW-0808">Transferase</keyword>
<dbReference type="PANTHER" id="PTHR45947:SF3">
    <property type="entry name" value="SULFOQUINOVOSYL TRANSFERASE SQD2"/>
    <property type="match status" value="1"/>
</dbReference>
<dbReference type="SUPFAM" id="SSF53756">
    <property type="entry name" value="UDP-Glycosyltransferase/glycogen phosphorylase"/>
    <property type="match status" value="1"/>
</dbReference>
<proteinExistence type="predicted"/>
<dbReference type="Proteomes" id="UP000469385">
    <property type="component" value="Unassembled WGS sequence"/>
</dbReference>
<evidence type="ECO:0000259" key="1">
    <source>
        <dbReference type="Pfam" id="PF13579"/>
    </source>
</evidence>
<accession>A0A6N8IUC4</accession>
<comment type="caution">
    <text evidence="2">The sequence shown here is derived from an EMBL/GenBank/DDBJ whole genome shotgun (WGS) entry which is preliminary data.</text>
</comment>
<dbReference type="Gene3D" id="3.40.50.2000">
    <property type="entry name" value="Glycogen Phosphorylase B"/>
    <property type="match status" value="2"/>
</dbReference>
<dbReference type="PANTHER" id="PTHR45947">
    <property type="entry name" value="SULFOQUINOVOSYL TRANSFERASE SQD2"/>
    <property type="match status" value="1"/>
</dbReference>
<evidence type="ECO:0000313" key="3">
    <source>
        <dbReference type="Proteomes" id="UP000469385"/>
    </source>
</evidence>
<dbReference type="GO" id="GO:0016758">
    <property type="term" value="F:hexosyltransferase activity"/>
    <property type="evidence" value="ECO:0007669"/>
    <property type="project" value="TreeGrafter"/>
</dbReference>
<name>A0A6N8IUC4_9BURK</name>
<dbReference type="CDD" id="cd03794">
    <property type="entry name" value="GT4_WbuB-like"/>
    <property type="match status" value="1"/>
</dbReference>